<gene>
    <name evidence="1" type="primary">IL12A</name>
</gene>
<dbReference type="InterPro" id="IPR004281">
    <property type="entry name" value="IL-12_alpha"/>
</dbReference>
<dbReference type="Gene3D" id="1.20.1250.10">
    <property type="match status" value="1"/>
</dbReference>
<dbReference type="InterPro" id="IPR009079">
    <property type="entry name" value="4_helix_cytokine-like_core"/>
</dbReference>
<organism evidence="2 3">
    <name type="scientific">Kryptolebias marmoratus</name>
    <name type="common">Mangrove killifish</name>
    <name type="synonym">Rivulus marmoratus</name>
    <dbReference type="NCBI Taxonomy" id="37003"/>
    <lineage>
        <taxon>Eukaryota</taxon>
        <taxon>Metazoa</taxon>
        <taxon>Chordata</taxon>
        <taxon>Craniata</taxon>
        <taxon>Vertebrata</taxon>
        <taxon>Euteleostomi</taxon>
        <taxon>Actinopterygii</taxon>
        <taxon>Neopterygii</taxon>
        <taxon>Teleostei</taxon>
        <taxon>Neoteleostei</taxon>
        <taxon>Acanthomorphata</taxon>
        <taxon>Ovalentaria</taxon>
        <taxon>Atherinomorphae</taxon>
        <taxon>Cyprinodontiformes</taxon>
        <taxon>Rivulidae</taxon>
        <taxon>Kryptolebias</taxon>
    </lineage>
</organism>
<dbReference type="Ensembl" id="ENSKMAT00000027515.1">
    <property type="protein sequence ID" value="ENSKMAP00000027174.1"/>
    <property type="gene ID" value="ENSKMAG00000020151.1"/>
</dbReference>
<evidence type="ECO:0000313" key="3">
    <source>
        <dbReference type="Proteomes" id="UP000264800"/>
    </source>
</evidence>
<feature type="chain" id="PRO_5018380700" description="Interleukin-12 subunit alpha" evidence="1">
    <location>
        <begin position="25"/>
        <end position="178"/>
    </location>
</feature>
<dbReference type="AlphaFoldDB" id="A0A3Q3BN92"/>
<dbReference type="SUPFAM" id="SSF47266">
    <property type="entry name" value="4-helical cytokines"/>
    <property type="match status" value="1"/>
</dbReference>
<dbReference type="GO" id="GO:0005125">
    <property type="term" value="F:cytokine activity"/>
    <property type="evidence" value="ECO:0007669"/>
    <property type="project" value="UniProtKB-KW"/>
</dbReference>
<dbReference type="GO" id="GO:0008083">
    <property type="term" value="F:growth factor activity"/>
    <property type="evidence" value="ECO:0007669"/>
    <property type="project" value="UniProtKB-KW"/>
</dbReference>
<sequence>MAKFHLLLTCCALLLSLNWRRSCALPLAAPSADGAQCAALFRSLLLNITDLLTTMTTNSSCVRQKDSAFSESDCRRSITKDLAYYDTAIQSYLESQLHRPDEEDALLRPTLTVVKELRKSCSTTANGEEDSTEEAADMWKNDSFTNRQKMCKMMRGFYVRAITINRAMGYISSGDHRK</sequence>
<dbReference type="GO" id="GO:0005615">
    <property type="term" value="C:extracellular space"/>
    <property type="evidence" value="ECO:0007669"/>
    <property type="project" value="UniProtKB-KW"/>
</dbReference>
<name>A0A3Q3BN92_KRYMA</name>
<reference evidence="2" key="1">
    <citation type="submission" date="2025-08" db="UniProtKB">
        <authorList>
            <consortium name="Ensembl"/>
        </authorList>
    </citation>
    <scope>IDENTIFICATION</scope>
</reference>
<dbReference type="GO" id="GO:0006955">
    <property type="term" value="P:immune response"/>
    <property type="evidence" value="ECO:0007669"/>
    <property type="project" value="InterPro"/>
</dbReference>
<feature type="signal peptide" evidence="1">
    <location>
        <begin position="1"/>
        <end position="24"/>
    </location>
</feature>
<comment type="subcellular location">
    <subcellularLocation>
        <location evidence="1">Secreted</location>
    </subcellularLocation>
</comment>
<dbReference type="GO" id="GO:0032496">
    <property type="term" value="P:response to lipopolysaccharide"/>
    <property type="evidence" value="ECO:0007669"/>
    <property type="project" value="Ensembl"/>
</dbReference>
<dbReference type="GeneTree" id="ENSGT00390000016906"/>
<dbReference type="GO" id="GO:0043330">
    <property type="term" value="P:response to exogenous dsRNA"/>
    <property type="evidence" value="ECO:0007669"/>
    <property type="project" value="Ensembl"/>
</dbReference>
<dbReference type="GO" id="GO:0005143">
    <property type="term" value="F:interleukin-12 receptor binding"/>
    <property type="evidence" value="ECO:0007669"/>
    <property type="project" value="InterPro"/>
</dbReference>
<protein>
    <recommendedName>
        <fullName evidence="1">Interleukin-12 subunit alpha</fullName>
        <shortName evidence="1">IL-12A</shortName>
    </recommendedName>
</protein>
<dbReference type="Pfam" id="PF03039">
    <property type="entry name" value="IL12"/>
    <property type="match status" value="1"/>
</dbReference>
<evidence type="ECO:0000256" key="1">
    <source>
        <dbReference type="RuleBase" id="RU363133"/>
    </source>
</evidence>
<evidence type="ECO:0000313" key="2">
    <source>
        <dbReference type="Ensembl" id="ENSKMAP00000027174.1"/>
    </source>
</evidence>
<keyword evidence="1" id="KW-0732">Signal</keyword>
<keyword evidence="3" id="KW-1185">Reference proteome</keyword>
<proteinExistence type="inferred from homology"/>
<keyword evidence="1" id="KW-0964">Secreted</keyword>
<accession>A0A3Q3BN92</accession>
<comment type="similarity">
    <text evidence="1">Belongs to the IL-6 superfamily.</text>
</comment>
<dbReference type="Proteomes" id="UP000264800">
    <property type="component" value="Unplaced"/>
</dbReference>
<keyword evidence="1" id="KW-0339">Growth factor</keyword>
<comment type="subunit">
    <text evidence="1">Heterodimer with IL12B; disulfide-linked. The heterodimer is known as interleukin IL-12.</text>
</comment>
<reference evidence="2" key="2">
    <citation type="submission" date="2025-09" db="UniProtKB">
        <authorList>
            <consortium name="Ensembl"/>
        </authorList>
    </citation>
    <scope>IDENTIFICATION</scope>
</reference>
<keyword evidence="1" id="KW-1015">Disulfide bond</keyword>
<dbReference type="OMA" id="ECMRNIM"/>
<keyword evidence="1" id="KW-0202">Cytokine</keyword>